<gene>
    <name evidence="1" type="ORF">MELLADRAFT_112427</name>
</gene>
<dbReference type="HOGENOM" id="CLU_032925_1_1_1"/>
<dbReference type="RefSeq" id="XP_007417014.1">
    <property type="nucleotide sequence ID" value="XM_007416952.1"/>
</dbReference>
<reference evidence="2" key="1">
    <citation type="journal article" date="2011" name="Proc. Natl. Acad. Sci. U.S.A.">
        <title>Obligate biotrophy features unraveled by the genomic analysis of rust fungi.</title>
        <authorList>
            <person name="Duplessis S."/>
            <person name="Cuomo C.A."/>
            <person name="Lin Y.-C."/>
            <person name="Aerts A."/>
            <person name="Tisserant E."/>
            <person name="Veneault-Fourrey C."/>
            <person name="Joly D.L."/>
            <person name="Hacquard S."/>
            <person name="Amselem J."/>
            <person name="Cantarel B.L."/>
            <person name="Chiu R."/>
            <person name="Coutinho P.M."/>
            <person name="Feau N."/>
            <person name="Field M."/>
            <person name="Frey P."/>
            <person name="Gelhaye E."/>
            <person name="Goldberg J."/>
            <person name="Grabherr M.G."/>
            <person name="Kodira C.D."/>
            <person name="Kohler A."/>
            <person name="Kuees U."/>
            <person name="Lindquist E.A."/>
            <person name="Lucas S.M."/>
            <person name="Mago R."/>
            <person name="Mauceli E."/>
            <person name="Morin E."/>
            <person name="Murat C."/>
            <person name="Pangilinan J.L."/>
            <person name="Park R."/>
            <person name="Pearson M."/>
            <person name="Quesneville H."/>
            <person name="Rouhier N."/>
            <person name="Sakthikumar S."/>
            <person name="Salamov A.A."/>
            <person name="Schmutz J."/>
            <person name="Selles B."/>
            <person name="Shapiro H."/>
            <person name="Tanguay P."/>
            <person name="Tuskan G.A."/>
            <person name="Henrissat B."/>
            <person name="Van de Peer Y."/>
            <person name="Rouze P."/>
            <person name="Ellis J.G."/>
            <person name="Dodds P.N."/>
            <person name="Schein J.E."/>
            <person name="Zhong S."/>
            <person name="Hamelin R.C."/>
            <person name="Grigoriev I.V."/>
            <person name="Szabo L.J."/>
            <person name="Martin F."/>
        </authorList>
    </citation>
    <scope>NUCLEOTIDE SEQUENCE [LARGE SCALE GENOMIC DNA]</scope>
    <source>
        <strain evidence="2">98AG31 / pathotype 3-4-7</strain>
    </source>
</reference>
<dbReference type="SUPFAM" id="SSF52047">
    <property type="entry name" value="RNI-like"/>
    <property type="match status" value="1"/>
</dbReference>
<dbReference type="KEGG" id="mlr:MELLADRAFT_112427"/>
<organism evidence="2">
    <name type="scientific">Melampsora larici-populina (strain 98AG31 / pathotype 3-4-7)</name>
    <name type="common">Poplar leaf rust fungus</name>
    <dbReference type="NCBI Taxonomy" id="747676"/>
    <lineage>
        <taxon>Eukaryota</taxon>
        <taxon>Fungi</taxon>
        <taxon>Dikarya</taxon>
        <taxon>Basidiomycota</taxon>
        <taxon>Pucciniomycotina</taxon>
        <taxon>Pucciniomycetes</taxon>
        <taxon>Pucciniales</taxon>
        <taxon>Melampsoraceae</taxon>
        <taxon>Melampsora</taxon>
    </lineage>
</organism>
<keyword evidence="2" id="KW-1185">Reference proteome</keyword>
<accession>F4S6F9</accession>
<protein>
    <submittedName>
        <fullName evidence="1">Uncharacterized protein</fullName>
    </submittedName>
</protein>
<dbReference type="InParanoid" id="F4S6F9"/>
<dbReference type="InterPro" id="IPR032675">
    <property type="entry name" value="LRR_dom_sf"/>
</dbReference>
<name>F4S6F9_MELLP</name>
<proteinExistence type="predicted"/>
<dbReference type="Gene3D" id="3.80.10.10">
    <property type="entry name" value="Ribonuclease Inhibitor"/>
    <property type="match status" value="1"/>
</dbReference>
<dbReference type="VEuPathDB" id="FungiDB:MELLADRAFT_112427"/>
<dbReference type="EMBL" id="GL883155">
    <property type="protein sequence ID" value="EGF99683.1"/>
    <property type="molecule type" value="Genomic_DNA"/>
</dbReference>
<evidence type="ECO:0000313" key="2">
    <source>
        <dbReference type="Proteomes" id="UP000001072"/>
    </source>
</evidence>
<sequence>MSRLQKAESMERCNISAVGILDNLQTSEKALNTRHKVLLKILGKCNPSLCLDQIFFFPEAKYQALQKHYGSREYACLDFEYQHKESASIFMENAADIILLCGSYLGDLKLKFTESVGFSDHMIDSIRHIKNLKKLIIEGARDPCIVNDSQSLAEGLSSVISLESLSLKFASLEVMCLDAGCLPNLVHFWIFNHPNNYNAIINFISTEGRKIKVLECMPMLIGDESIKLFEVLKESLEGIFVSGIPDDIREDLRLVEFSNLRFIQIRYMDDLYDFPTWLEWPIFKNVELFIMNYKDSRNYWKETLIGLRKTKIITPPNLKHFVFITGGKNHEKDTSFVNGFKRHGISCHFKSNLEYTEALEILATLKNQEY</sequence>
<evidence type="ECO:0000313" key="1">
    <source>
        <dbReference type="EMBL" id="EGF99683.1"/>
    </source>
</evidence>
<dbReference type="Proteomes" id="UP000001072">
    <property type="component" value="Unassembled WGS sequence"/>
</dbReference>
<dbReference type="AlphaFoldDB" id="F4S6F9"/>
<dbReference type="GeneID" id="18924675"/>